<accession>A0AAD7D357</accession>
<dbReference type="EMBL" id="JARKIE010000142">
    <property type="protein sequence ID" value="KAJ7676454.1"/>
    <property type="molecule type" value="Genomic_DNA"/>
</dbReference>
<reference evidence="1" key="1">
    <citation type="submission" date="2023-03" db="EMBL/GenBank/DDBJ databases">
        <title>Massive genome expansion in bonnet fungi (Mycena s.s.) driven by repeated elements and novel gene families across ecological guilds.</title>
        <authorList>
            <consortium name="Lawrence Berkeley National Laboratory"/>
            <person name="Harder C.B."/>
            <person name="Miyauchi S."/>
            <person name="Viragh M."/>
            <person name="Kuo A."/>
            <person name="Thoen E."/>
            <person name="Andreopoulos B."/>
            <person name="Lu D."/>
            <person name="Skrede I."/>
            <person name="Drula E."/>
            <person name="Henrissat B."/>
            <person name="Morin E."/>
            <person name="Kohler A."/>
            <person name="Barry K."/>
            <person name="LaButti K."/>
            <person name="Morin E."/>
            <person name="Salamov A."/>
            <person name="Lipzen A."/>
            <person name="Mereny Z."/>
            <person name="Hegedus B."/>
            <person name="Baldrian P."/>
            <person name="Stursova M."/>
            <person name="Weitz H."/>
            <person name="Taylor A."/>
            <person name="Grigoriev I.V."/>
            <person name="Nagy L.G."/>
            <person name="Martin F."/>
            <person name="Kauserud H."/>
        </authorList>
    </citation>
    <scope>NUCLEOTIDE SEQUENCE</scope>
    <source>
        <strain evidence="1">CBHHK067</strain>
    </source>
</reference>
<evidence type="ECO:0000313" key="1">
    <source>
        <dbReference type="EMBL" id="KAJ7676454.1"/>
    </source>
</evidence>
<organism evidence="1 2">
    <name type="scientific">Mycena rosella</name>
    <name type="common">Pink bonnet</name>
    <name type="synonym">Agaricus rosellus</name>
    <dbReference type="NCBI Taxonomy" id="1033263"/>
    <lineage>
        <taxon>Eukaryota</taxon>
        <taxon>Fungi</taxon>
        <taxon>Dikarya</taxon>
        <taxon>Basidiomycota</taxon>
        <taxon>Agaricomycotina</taxon>
        <taxon>Agaricomycetes</taxon>
        <taxon>Agaricomycetidae</taxon>
        <taxon>Agaricales</taxon>
        <taxon>Marasmiineae</taxon>
        <taxon>Mycenaceae</taxon>
        <taxon>Mycena</taxon>
    </lineage>
</organism>
<evidence type="ECO:0000313" key="2">
    <source>
        <dbReference type="Proteomes" id="UP001221757"/>
    </source>
</evidence>
<gene>
    <name evidence="1" type="ORF">B0H17DRAFT_1139884</name>
</gene>
<sequence length="220" mass="25021">MIRGRRIRNYWHWKDGEAQVGSGLVQRSNVEQWDSSYAAATDARIGGEMGELATEKIRKRREEKNKMTRRKNYSGKKAVKSGNVDRYTIPDMRETPEKCSKVVDSPLHQTGSGENAPSRKGLRLLCILPSLKIQPVEELTTIAAVGIRRFSLERIPLVADLRSLLAAHAAWLVWESNKRPTSDCFTWLTSPTDGHSQTDIRHEKDREKLITDLNRNQDVA</sequence>
<name>A0AAD7D357_MYCRO</name>
<proteinExistence type="predicted"/>
<comment type="caution">
    <text evidence="1">The sequence shown here is derived from an EMBL/GenBank/DDBJ whole genome shotgun (WGS) entry which is preliminary data.</text>
</comment>
<keyword evidence="2" id="KW-1185">Reference proteome</keyword>
<dbReference type="AlphaFoldDB" id="A0AAD7D357"/>
<dbReference type="Proteomes" id="UP001221757">
    <property type="component" value="Unassembled WGS sequence"/>
</dbReference>
<protein>
    <submittedName>
        <fullName evidence="1">Uncharacterized protein</fullName>
    </submittedName>
</protein>